<dbReference type="EMBL" id="JAEKCB010000002">
    <property type="protein sequence ID" value="MBJ2116869.1"/>
    <property type="molecule type" value="Genomic_DNA"/>
</dbReference>
<sequence>MIDTFIKNIKRLYHGFEVSSAKHFISNIKKMNLSIVFNKQ</sequence>
<dbReference type="Proteomes" id="UP000619976">
    <property type="component" value="Unassembled WGS sequence"/>
</dbReference>
<evidence type="ECO:0000313" key="2">
    <source>
        <dbReference type="Proteomes" id="UP000619976"/>
    </source>
</evidence>
<keyword evidence="2" id="KW-1185">Reference proteome</keyword>
<gene>
    <name evidence="1" type="ORF">JFQ69_04170</name>
</gene>
<organism evidence="1 2">
    <name type="scientific">Proteus penneri</name>
    <dbReference type="NCBI Taxonomy" id="102862"/>
    <lineage>
        <taxon>Bacteria</taxon>
        <taxon>Pseudomonadati</taxon>
        <taxon>Pseudomonadota</taxon>
        <taxon>Gammaproteobacteria</taxon>
        <taxon>Enterobacterales</taxon>
        <taxon>Morganellaceae</taxon>
        <taxon>Proteus</taxon>
    </lineage>
</organism>
<dbReference type="RefSeq" id="WP_109847286.1">
    <property type="nucleotide sequence ID" value="NZ_CP059690.1"/>
</dbReference>
<proteinExistence type="predicted"/>
<protein>
    <submittedName>
        <fullName evidence="1">Uncharacterized protein</fullName>
    </submittedName>
</protein>
<accession>A0ABS0W4H5</accession>
<name>A0ABS0W4H5_9GAMM</name>
<dbReference type="GeneID" id="99864183"/>
<evidence type="ECO:0000313" key="1">
    <source>
        <dbReference type="EMBL" id="MBJ2116869.1"/>
    </source>
</evidence>
<comment type="caution">
    <text evidence="1">The sequence shown here is derived from an EMBL/GenBank/DDBJ whole genome shotgun (WGS) entry which is preliminary data.</text>
</comment>
<reference evidence="1 2" key="1">
    <citation type="submission" date="2020-12" db="EMBL/GenBank/DDBJ databases">
        <title>Enhanced detection system for hospital associated transmission using whole genome sequencing surveillance.</title>
        <authorList>
            <person name="Harrison L.H."/>
            <person name="Van Tyne D."/>
            <person name="Marsh J.W."/>
            <person name="Griffith M.P."/>
            <person name="Snyder D.J."/>
            <person name="Cooper V.S."/>
            <person name="Mustapha M."/>
        </authorList>
    </citation>
    <scope>NUCLEOTIDE SEQUENCE [LARGE SCALE GENOMIC DNA]</scope>
    <source>
        <strain evidence="1 2">PR00195</strain>
    </source>
</reference>